<evidence type="ECO:0000313" key="4">
    <source>
        <dbReference type="Proteomes" id="UP000663207"/>
    </source>
</evidence>
<organism evidence="3 4">
    <name type="scientific">Shewanella sedimentimangrovi</name>
    <dbReference type="NCBI Taxonomy" id="2814293"/>
    <lineage>
        <taxon>Bacteria</taxon>
        <taxon>Pseudomonadati</taxon>
        <taxon>Pseudomonadota</taxon>
        <taxon>Gammaproteobacteria</taxon>
        <taxon>Alteromonadales</taxon>
        <taxon>Shewanellaceae</taxon>
        <taxon>Shewanella</taxon>
    </lineage>
</organism>
<evidence type="ECO:0000313" key="3">
    <source>
        <dbReference type="EMBL" id="QSX37370.1"/>
    </source>
</evidence>
<gene>
    <name evidence="3" type="ORF">JYB85_00480</name>
</gene>
<dbReference type="Pfam" id="PF10675">
    <property type="entry name" value="DUF2489"/>
    <property type="match status" value="1"/>
</dbReference>
<protein>
    <submittedName>
        <fullName evidence="3">DUF2489 domain-containing protein</fullName>
    </submittedName>
</protein>
<dbReference type="RefSeq" id="WP_207380605.1">
    <property type="nucleotide sequence ID" value="NZ_CP071502.1"/>
</dbReference>
<keyword evidence="1" id="KW-0472">Membrane</keyword>
<accession>A0ABX7R3H1</accession>
<keyword evidence="1" id="KW-0812">Transmembrane</keyword>
<sequence length="154" mass="17688">MLTTLTILGAAIILGLAGYATLLLLKVRKQQQQQVEEAKARKEQADTRRESVLGDIRYIALAMTEDRCEISEGVVRIARLFDVLSLTDRVSPDYPALFSHFERIKDHPIMDARQALPKQERMRLDFERMKSEAEFEQAILDEAKRLSDFKVSNH</sequence>
<feature type="transmembrane region" description="Helical" evidence="1">
    <location>
        <begin position="6"/>
        <end position="25"/>
    </location>
</feature>
<proteinExistence type="predicted"/>
<reference evidence="3 4" key="1">
    <citation type="submission" date="2021-03" db="EMBL/GenBank/DDBJ databases">
        <title>Novel species identification of genus Shewanella.</title>
        <authorList>
            <person name="Liu G."/>
            <person name="Zhang Q."/>
        </authorList>
    </citation>
    <scope>NUCLEOTIDE SEQUENCE [LARGE SCALE GENOMIC DNA]</scope>
    <source>
        <strain evidence="3 4">FJAT-52962</strain>
    </source>
</reference>
<dbReference type="EMBL" id="CP071502">
    <property type="protein sequence ID" value="QSX37370.1"/>
    <property type="molecule type" value="Genomic_DNA"/>
</dbReference>
<feature type="domain" description="DUF2489" evidence="2">
    <location>
        <begin position="13"/>
        <end position="146"/>
    </location>
</feature>
<evidence type="ECO:0000256" key="1">
    <source>
        <dbReference type="SAM" id="Phobius"/>
    </source>
</evidence>
<keyword evidence="1" id="KW-1133">Transmembrane helix</keyword>
<dbReference type="Proteomes" id="UP000663207">
    <property type="component" value="Chromosome"/>
</dbReference>
<evidence type="ECO:0000259" key="2">
    <source>
        <dbReference type="Pfam" id="PF10675"/>
    </source>
</evidence>
<keyword evidence="4" id="KW-1185">Reference proteome</keyword>
<name>A0ABX7R3H1_9GAMM</name>
<dbReference type="InterPro" id="IPR019617">
    <property type="entry name" value="DUF2489"/>
</dbReference>